<proteinExistence type="predicted"/>
<dbReference type="Pfam" id="PF14257">
    <property type="entry name" value="DUF4349"/>
    <property type="match status" value="1"/>
</dbReference>
<evidence type="ECO:0000313" key="5">
    <source>
        <dbReference type="EMBL" id="MCM0620096.1"/>
    </source>
</evidence>
<feature type="compositionally biased region" description="Low complexity" evidence="1">
    <location>
        <begin position="46"/>
        <end position="62"/>
    </location>
</feature>
<feature type="chain" id="PRO_5040888177" evidence="3">
    <location>
        <begin position="26"/>
        <end position="321"/>
    </location>
</feature>
<name>A0A9X2D699_9ACTN</name>
<evidence type="ECO:0000256" key="2">
    <source>
        <dbReference type="SAM" id="Phobius"/>
    </source>
</evidence>
<dbReference type="Proteomes" id="UP001139485">
    <property type="component" value="Unassembled WGS sequence"/>
</dbReference>
<sequence>MTTRTTRLRLAGALCLITLLAPVAACSSSSSDGLTGSDSVGAESFADGGADGAADSSADVAGGSAGGPDTLSRRSVTATGEDTGTGGAIAPQLISTGHVSLQADDVDDAVAGARGVAAALGGTVSDAGTRADSDGTAVQADLTLRVPAASFDEAMEELGSLGVRLDSTASSEDVTTQVVDTAVRVRVQRASIRRIEALLDRATSIRAVVQVESQLTRRQADLTSLLRQQAALADRTSLSTITVDVRRTPAEVVRETEEASGFLAGLGRGWDGLVALLTGLATTAGVLLPFAVLLAVLGVPAALVVRRLRRRRGTPPPAAAA</sequence>
<organism evidence="5 6">
    <name type="scientific">Nocardioides bruguierae</name>
    <dbReference type="NCBI Taxonomy" id="2945102"/>
    <lineage>
        <taxon>Bacteria</taxon>
        <taxon>Bacillati</taxon>
        <taxon>Actinomycetota</taxon>
        <taxon>Actinomycetes</taxon>
        <taxon>Propionibacteriales</taxon>
        <taxon>Nocardioidaceae</taxon>
        <taxon>Nocardioides</taxon>
    </lineage>
</organism>
<dbReference type="InterPro" id="IPR025645">
    <property type="entry name" value="DUF4349"/>
</dbReference>
<evidence type="ECO:0000259" key="4">
    <source>
        <dbReference type="Pfam" id="PF14257"/>
    </source>
</evidence>
<evidence type="ECO:0000256" key="3">
    <source>
        <dbReference type="SAM" id="SignalP"/>
    </source>
</evidence>
<keyword evidence="3" id="KW-0732">Signal</keyword>
<feature type="region of interest" description="Disordered" evidence="1">
    <location>
        <begin position="46"/>
        <end position="91"/>
    </location>
</feature>
<feature type="transmembrane region" description="Helical" evidence="2">
    <location>
        <begin position="286"/>
        <end position="305"/>
    </location>
</feature>
<dbReference type="AlphaFoldDB" id="A0A9X2D699"/>
<evidence type="ECO:0000313" key="6">
    <source>
        <dbReference type="Proteomes" id="UP001139485"/>
    </source>
</evidence>
<feature type="domain" description="DUF4349" evidence="4">
    <location>
        <begin position="92"/>
        <end position="299"/>
    </location>
</feature>
<dbReference type="RefSeq" id="WP_250826779.1">
    <property type="nucleotide sequence ID" value="NZ_JAMOIL010000008.1"/>
</dbReference>
<accession>A0A9X2D699</accession>
<keyword evidence="2" id="KW-0812">Transmembrane</keyword>
<protein>
    <submittedName>
        <fullName evidence="5">DUF4349 domain-containing protein</fullName>
    </submittedName>
</protein>
<evidence type="ECO:0000256" key="1">
    <source>
        <dbReference type="SAM" id="MobiDB-lite"/>
    </source>
</evidence>
<dbReference type="EMBL" id="JAMOIL010000008">
    <property type="protein sequence ID" value="MCM0620096.1"/>
    <property type="molecule type" value="Genomic_DNA"/>
</dbReference>
<keyword evidence="2" id="KW-0472">Membrane</keyword>
<feature type="signal peptide" evidence="3">
    <location>
        <begin position="1"/>
        <end position="25"/>
    </location>
</feature>
<keyword evidence="6" id="KW-1185">Reference proteome</keyword>
<comment type="caution">
    <text evidence="5">The sequence shown here is derived from an EMBL/GenBank/DDBJ whole genome shotgun (WGS) entry which is preliminary data.</text>
</comment>
<reference evidence="5" key="1">
    <citation type="submission" date="2022-05" db="EMBL/GenBank/DDBJ databases">
        <authorList>
            <person name="Tuo L."/>
        </authorList>
    </citation>
    <scope>NUCLEOTIDE SEQUENCE</scope>
    <source>
        <strain evidence="5">BSK12Z-4</strain>
    </source>
</reference>
<keyword evidence="2" id="KW-1133">Transmembrane helix</keyword>
<gene>
    <name evidence="5" type="ORF">M8330_07285</name>
</gene>